<dbReference type="HAMAP" id="MF_01103">
    <property type="entry name" value="UPF0291"/>
    <property type="match status" value="1"/>
</dbReference>
<evidence type="ECO:0000313" key="3">
    <source>
        <dbReference type="EMBL" id="EUJ46290.1"/>
    </source>
</evidence>
<proteinExistence type="inferred from homology"/>
<dbReference type="PANTHER" id="PTHR37300">
    <property type="entry name" value="UPF0291 PROTEIN CBO2609/CLC_2481"/>
    <property type="match status" value="1"/>
</dbReference>
<keyword evidence="4" id="KW-1185">Reference proteome</keyword>
<sequence length="83" mass="9906">MLEKAKIERINELSRKKKDGTITADEKVEQDMLRQEYIKSFRSQVRTTIEHTTFIDPNGDDVTPDKIKRKREERNKLQQENSE</sequence>
<dbReference type="RefSeq" id="WP_036099249.1">
    <property type="nucleotide sequence ID" value="NZ_AODL01000004.1"/>
</dbReference>
<evidence type="ECO:0000256" key="2">
    <source>
        <dbReference type="HAMAP-Rule" id="MF_01103"/>
    </source>
</evidence>
<comment type="caution">
    <text evidence="3">The sequence shown here is derived from an EMBL/GenBank/DDBJ whole genome shotgun (WGS) entry which is preliminary data.</text>
</comment>
<protein>
    <recommendedName>
        <fullName evidence="2">UPF0291 protein PRIP_02613</fullName>
    </recommendedName>
</protein>
<dbReference type="PATRIC" id="fig|1265816.5.peg.519"/>
<reference evidence="3 4" key="1">
    <citation type="journal article" date="2014" name="Int. J. Syst. Evol. Microbiol.">
        <title>Listeria floridensis sp. nov., Listeria aquatica sp. nov., Listeria cornellensis sp. nov., Listeria riparia sp. nov. and Listeria grandensis sp. nov., from agricultural and natural environments.</title>
        <authorList>
            <person name="den Bakker H.C."/>
            <person name="Warchocki S."/>
            <person name="Wright E.M."/>
            <person name="Allred A.F."/>
            <person name="Ahlstrom C."/>
            <person name="Manuel C.S."/>
            <person name="Stasiewicz M.J."/>
            <person name="Burrell A."/>
            <person name="Roof S."/>
            <person name="Strawn L."/>
            <person name="Fortes E.D."/>
            <person name="Nightingale K.K."/>
            <person name="Kephart D."/>
            <person name="Wiedmann M."/>
        </authorList>
    </citation>
    <scope>NUCLEOTIDE SEQUENCE [LARGE SCALE GENOMIC DNA]</scope>
    <source>
        <strain evidence="3 4">FSL S10-1204</strain>
    </source>
</reference>
<dbReference type="EMBL" id="AODL01000004">
    <property type="protein sequence ID" value="EUJ46290.1"/>
    <property type="molecule type" value="Genomic_DNA"/>
</dbReference>
<dbReference type="SUPFAM" id="SSF158221">
    <property type="entry name" value="YnzC-like"/>
    <property type="match status" value="1"/>
</dbReference>
<dbReference type="InterPro" id="IPR009242">
    <property type="entry name" value="DUF896"/>
</dbReference>
<dbReference type="OrthoDB" id="390105at2"/>
<comment type="similarity">
    <text evidence="2">Belongs to the UPF0291 family.</text>
</comment>
<dbReference type="PANTHER" id="PTHR37300:SF1">
    <property type="entry name" value="UPF0291 PROTEIN YNZC"/>
    <property type="match status" value="1"/>
</dbReference>
<evidence type="ECO:0000256" key="1">
    <source>
        <dbReference type="ARBA" id="ARBA00022490"/>
    </source>
</evidence>
<keyword evidence="1 2" id="KW-0963">Cytoplasm</keyword>
<dbReference type="Proteomes" id="UP000019248">
    <property type="component" value="Unassembled WGS sequence"/>
</dbReference>
<name>W7DB70_9LIST</name>
<dbReference type="GO" id="GO:0005737">
    <property type="term" value="C:cytoplasm"/>
    <property type="evidence" value="ECO:0007669"/>
    <property type="project" value="UniProtKB-SubCell"/>
</dbReference>
<evidence type="ECO:0000313" key="4">
    <source>
        <dbReference type="Proteomes" id="UP000019248"/>
    </source>
</evidence>
<organism evidence="3 4">
    <name type="scientific">Listeria riparia FSL S10-1204</name>
    <dbReference type="NCBI Taxonomy" id="1265816"/>
    <lineage>
        <taxon>Bacteria</taxon>
        <taxon>Bacillati</taxon>
        <taxon>Bacillota</taxon>
        <taxon>Bacilli</taxon>
        <taxon>Bacillales</taxon>
        <taxon>Listeriaceae</taxon>
        <taxon>Listeria</taxon>
    </lineage>
</organism>
<dbReference type="Pfam" id="PF05979">
    <property type="entry name" value="DUF896"/>
    <property type="match status" value="1"/>
</dbReference>
<dbReference type="Gene3D" id="1.10.287.540">
    <property type="entry name" value="Helix hairpin bin"/>
    <property type="match status" value="1"/>
</dbReference>
<gene>
    <name evidence="3" type="ORF">PRIP_02613</name>
</gene>
<dbReference type="AlphaFoldDB" id="W7DB70"/>
<accession>W7DB70</accession>
<comment type="subcellular location">
    <subcellularLocation>
        <location evidence="2">Cytoplasm</location>
    </subcellularLocation>
</comment>